<feature type="region of interest" description="Disordered" evidence="1">
    <location>
        <begin position="1"/>
        <end position="49"/>
    </location>
</feature>
<name>A0A9P6IP58_9FUNG</name>
<sequence length="110" mass="12408">SEEELEDGVKEAKDEIKEEVEATEEVKEQVKEKGKAEASEGPKDDKQYELKIGHHEKKFPDGDGSKYWILSVEVVEVSQGSNKVVFSFVPEPWMRVSTKDVVNPDDLQSA</sequence>
<evidence type="ECO:0000256" key="1">
    <source>
        <dbReference type="SAM" id="MobiDB-lite"/>
    </source>
</evidence>
<organism evidence="2 3">
    <name type="scientific">Modicella reniformis</name>
    <dbReference type="NCBI Taxonomy" id="1440133"/>
    <lineage>
        <taxon>Eukaryota</taxon>
        <taxon>Fungi</taxon>
        <taxon>Fungi incertae sedis</taxon>
        <taxon>Mucoromycota</taxon>
        <taxon>Mortierellomycotina</taxon>
        <taxon>Mortierellomycetes</taxon>
        <taxon>Mortierellales</taxon>
        <taxon>Mortierellaceae</taxon>
        <taxon>Modicella</taxon>
    </lineage>
</organism>
<evidence type="ECO:0000313" key="2">
    <source>
        <dbReference type="EMBL" id="KAF9942453.1"/>
    </source>
</evidence>
<dbReference type="AlphaFoldDB" id="A0A9P6IP58"/>
<keyword evidence="3" id="KW-1185">Reference proteome</keyword>
<accession>A0A9P6IP58</accession>
<comment type="caution">
    <text evidence="2">The sequence shown here is derived from an EMBL/GenBank/DDBJ whole genome shotgun (WGS) entry which is preliminary data.</text>
</comment>
<feature type="non-terminal residue" evidence="2">
    <location>
        <position position="110"/>
    </location>
</feature>
<dbReference type="EMBL" id="JAAAHW010009354">
    <property type="protein sequence ID" value="KAF9942453.1"/>
    <property type="molecule type" value="Genomic_DNA"/>
</dbReference>
<feature type="non-terminal residue" evidence="2">
    <location>
        <position position="1"/>
    </location>
</feature>
<dbReference type="Proteomes" id="UP000749646">
    <property type="component" value="Unassembled WGS sequence"/>
</dbReference>
<reference evidence="2" key="1">
    <citation type="journal article" date="2020" name="Fungal Divers.">
        <title>Resolving the Mortierellaceae phylogeny through synthesis of multi-gene phylogenetics and phylogenomics.</title>
        <authorList>
            <person name="Vandepol N."/>
            <person name="Liber J."/>
            <person name="Desiro A."/>
            <person name="Na H."/>
            <person name="Kennedy M."/>
            <person name="Barry K."/>
            <person name="Grigoriev I.V."/>
            <person name="Miller A.N."/>
            <person name="O'Donnell K."/>
            <person name="Stajich J.E."/>
            <person name="Bonito G."/>
        </authorList>
    </citation>
    <scope>NUCLEOTIDE SEQUENCE</scope>
    <source>
        <strain evidence="2">MES-2147</strain>
    </source>
</reference>
<protein>
    <submittedName>
        <fullName evidence="2">Uncharacterized protein</fullName>
    </submittedName>
</protein>
<evidence type="ECO:0000313" key="3">
    <source>
        <dbReference type="Proteomes" id="UP000749646"/>
    </source>
</evidence>
<proteinExistence type="predicted"/>
<gene>
    <name evidence="2" type="ORF">BGZ65_001286</name>
</gene>
<feature type="compositionally biased region" description="Basic and acidic residues" evidence="1">
    <location>
        <begin position="7"/>
        <end position="49"/>
    </location>
</feature>